<evidence type="ECO:0000313" key="3">
    <source>
        <dbReference type="EMBL" id="BBH00489.1"/>
    </source>
</evidence>
<dbReference type="PANTHER" id="PTHR21385:SF5">
    <property type="entry name" value="C2H2-TYPE DOMAIN-CONTAINING PROTEIN"/>
    <property type="match status" value="1"/>
</dbReference>
<evidence type="ECO:0000256" key="1">
    <source>
        <dbReference type="SAM" id="MobiDB-lite"/>
    </source>
</evidence>
<dbReference type="EMBL" id="AP019299">
    <property type="protein sequence ID" value="BBH00489.1"/>
    <property type="molecule type" value="Genomic_DNA"/>
</dbReference>
<feature type="region of interest" description="Disordered" evidence="1">
    <location>
        <begin position="10"/>
        <end position="42"/>
    </location>
</feature>
<sequence length="196" mass="22779">MASLQFCFVSSTSSPQPLLTNQGHQESATSRTLKQELGDPPEVHCSRERSRAAWKIIQEYLMPFVEKERYQIPRTCKLHPSNDLYRDQEEHKSLVEFNDWQCGYCKKRFYDEKFLDKHFDNRHYNLLNVGLADSCFPVSSGPSASRLHEFFLRQFCDAHTCTGGQKPFSQGRRKGSERGTQELKRVTQSGRKKKPI</sequence>
<accession>A0A4Y1R8I6</accession>
<dbReference type="PANTHER" id="PTHR21385">
    <property type="entry name" value="ZINC FINGER PROTEIN-RELATED"/>
    <property type="match status" value="1"/>
</dbReference>
<feature type="compositionally biased region" description="Basic and acidic residues" evidence="1">
    <location>
        <begin position="33"/>
        <end position="42"/>
    </location>
</feature>
<organism evidence="3">
    <name type="scientific">Prunus dulcis</name>
    <name type="common">Almond</name>
    <name type="synonym">Amygdalus dulcis</name>
    <dbReference type="NCBI Taxonomy" id="3755"/>
    <lineage>
        <taxon>Eukaryota</taxon>
        <taxon>Viridiplantae</taxon>
        <taxon>Streptophyta</taxon>
        <taxon>Embryophyta</taxon>
        <taxon>Tracheophyta</taxon>
        <taxon>Spermatophyta</taxon>
        <taxon>Magnoliopsida</taxon>
        <taxon>eudicotyledons</taxon>
        <taxon>Gunneridae</taxon>
        <taxon>Pentapetalae</taxon>
        <taxon>rosids</taxon>
        <taxon>fabids</taxon>
        <taxon>Rosales</taxon>
        <taxon>Rosaceae</taxon>
        <taxon>Amygdaloideae</taxon>
        <taxon>Amygdaleae</taxon>
        <taxon>Prunus</taxon>
    </lineage>
</organism>
<gene>
    <name evidence="3" type="ORF">Prudu_010484</name>
</gene>
<protein>
    <submittedName>
        <fullName evidence="3">C2H2-like zinc finger protein</fullName>
    </submittedName>
</protein>
<dbReference type="PROSITE" id="PS00028">
    <property type="entry name" value="ZINC_FINGER_C2H2_1"/>
    <property type="match status" value="1"/>
</dbReference>
<dbReference type="InterPro" id="IPR013087">
    <property type="entry name" value="Znf_C2H2_type"/>
</dbReference>
<evidence type="ECO:0000259" key="2">
    <source>
        <dbReference type="PROSITE" id="PS00028"/>
    </source>
</evidence>
<feature type="domain" description="C2H2-type" evidence="2">
    <location>
        <begin position="102"/>
        <end position="123"/>
    </location>
</feature>
<dbReference type="AlphaFoldDB" id="A0A4Y1R8I6"/>
<proteinExistence type="predicted"/>
<feature type="compositionally biased region" description="Basic and acidic residues" evidence="1">
    <location>
        <begin position="174"/>
        <end position="185"/>
    </location>
</feature>
<feature type="region of interest" description="Disordered" evidence="1">
    <location>
        <begin position="167"/>
        <end position="196"/>
    </location>
</feature>
<name>A0A4Y1R8I6_PRUDU</name>
<reference evidence="3" key="1">
    <citation type="journal article" date="2019" name="Science">
        <title>Mutation of a bHLH transcription factor allowed almond domestication.</title>
        <authorList>
            <person name="Sanchez-Perez R."/>
            <person name="Pavan S."/>
            <person name="Mazzeo R."/>
            <person name="Moldovan C."/>
            <person name="Aiese Cigliano R."/>
            <person name="Del Cueto J."/>
            <person name="Ricciardi F."/>
            <person name="Lotti C."/>
            <person name="Ricciardi L."/>
            <person name="Dicenta F."/>
            <person name="Lopez-Marques R.L."/>
            <person name="Lindberg Moller B."/>
        </authorList>
    </citation>
    <scope>NUCLEOTIDE SEQUENCE</scope>
</reference>
<feature type="compositionally biased region" description="Polar residues" evidence="1">
    <location>
        <begin position="10"/>
        <end position="32"/>
    </location>
</feature>